<keyword evidence="1" id="KW-0812">Transmembrane</keyword>
<keyword evidence="3" id="KW-1185">Reference proteome</keyword>
<evidence type="ECO:0000256" key="1">
    <source>
        <dbReference type="SAM" id="Phobius"/>
    </source>
</evidence>
<evidence type="ECO:0000313" key="3">
    <source>
        <dbReference type="Proteomes" id="UP001516662"/>
    </source>
</evidence>
<gene>
    <name evidence="2" type="ORF">IMZ08_21600</name>
</gene>
<dbReference type="Proteomes" id="UP001516662">
    <property type="component" value="Unassembled WGS sequence"/>
</dbReference>
<feature type="transmembrane region" description="Helical" evidence="1">
    <location>
        <begin position="12"/>
        <end position="31"/>
    </location>
</feature>
<evidence type="ECO:0008006" key="4">
    <source>
        <dbReference type="Google" id="ProtNLM"/>
    </source>
</evidence>
<dbReference type="EMBL" id="JADCLJ010000025">
    <property type="protein sequence ID" value="MBE4910639.1"/>
    <property type="molecule type" value="Genomic_DNA"/>
</dbReference>
<feature type="transmembrane region" description="Helical" evidence="1">
    <location>
        <begin position="43"/>
        <end position="63"/>
    </location>
</feature>
<keyword evidence="1" id="KW-0472">Membrane</keyword>
<dbReference type="RefSeq" id="WP_193539912.1">
    <property type="nucleotide sequence ID" value="NZ_JADCLJ010000025.1"/>
</dbReference>
<proteinExistence type="predicted"/>
<keyword evidence="1" id="KW-1133">Transmembrane helix</keyword>
<protein>
    <recommendedName>
        <fullName evidence="4">Photosystem I assembly protein Ycf4</fullName>
    </recommendedName>
</protein>
<organism evidence="2 3">
    <name type="scientific">Litchfieldia luteola</name>
    <dbReference type="NCBI Taxonomy" id="682179"/>
    <lineage>
        <taxon>Bacteria</taxon>
        <taxon>Bacillati</taxon>
        <taxon>Bacillota</taxon>
        <taxon>Bacilli</taxon>
        <taxon>Bacillales</taxon>
        <taxon>Bacillaceae</taxon>
        <taxon>Litchfieldia</taxon>
    </lineage>
</organism>
<accession>A0ABR9QQ55</accession>
<reference evidence="2 3" key="1">
    <citation type="submission" date="2020-10" db="EMBL/GenBank/DDBJ databases">
        <title>Bacillus sp. HD4P25, an endophyte from a halophyte.</title>
        <authorList>
            <person name="Sun J.-Q."/>
        </authorList>
    </citation>
    <scope>NUCLEOTIDE SEQUENCE [LARGE SCALE GENOMIC DNA]</scope>
    <source>
        <strain evidence="2 3">YIM 93174</strain>
    </source>
</reference>
<sequence length="159" mass="18166">MKGKVYYPNTSGIGKIMSSVYAIVLIVGSGINVSNQDGLQSWFLFLKVSLIYIGICTLLFLAIKSQRIILNENQFTLKVFGFTRHQITLSQINQIRKAKLNGSPIMQIETKNKRTFPVPFLPFEKVWDELLPLLKEKCGADIIGEMKLRREKGELRSWD</sequence>
<evidence type="ECO:0000313" key="2">
    <source>
        <dbReference type="EMBL" id="MBE4910639.1"/>
    </source>
</evidence>
<name>A0ABR9QQ55_9BACI</name>
<comment type="caution">
    <text evidence="2">The sequence shown here is derived from an EMBL/GenBank/DDBJ whole genome shotgun (WGS) entry which is preliminary data.</text>
</comment>